<organism evidence="1 2">
    <name type="scientific">Pigmentiphaga soli</name>
    <dbReference type="NCBI Taxonomy" id="1007095"/>
    <lineage>
        <taxon>Bacteria</taxon>
        <taxon>Pseudomonadati</taxon>
        <taxon>Pseudomonadota</taxon>
        <taxon>Betaproteobacteria</taxon>
        <taxon>Burkholderiales</taxon>
        <taxon>Alcaligenaceae</taxon>
        <taxon>Pigmentiphaga</taxon>
    </lineage>
</organism>
<dbReference type="RefSeq" id="WP_345245265.1">
    <property type="nucleotide sequence ID" value="NZ_BAABFO010000001.1"/>
</dbReference>
<accession>A0ABP8GCH3</accession>
<comment type="caution">
    <text evidence="1">The sequence shown here is derived from an EMBL/GenBank/DDBJ whole genome shotgun (WGS) entry which is preliminary data.</text>
</comment>
<evidence type="ECO:0000313" key="1">
    <source>
        <dbReference type="EMBL" id="GAA4321782.1"/>
    </source>
</evidence>
<dbReference type="Proteomes" id="UP001501671">
    <property type="component" value="Unassembled WGS sequence"/>
</dbReference>
<gene>
    <name evidence="1" type="ORF">GCM10023144_01260</name>
</gene>
<keyword evidence="2" id="KW-1185">Reference proteome</keyword>
<protein>
    <recommendedName>
        <fullName evidence="3">Bacteriophage P22, Gp10, DNA-stabilising</fullName>
    </recommendedName>
</protein>
<dbReference type="EMBL" id="BAABFO010000001">
    <property type="protein sequence ID" value="GAA4321782.1"/>
    <property type="molecule type" value="Genomic_DNA"/>
</dbReference>
<reference evidence="2" key="1">
    <citation type="journal article" date="2019" name="Int. J. Syst. Evol. Microbiol.">
        <title>The Global Catalogue of Microorganisms (GCM) 10K type strain sequencing project: providing services to taxonomists for standard genome sequencing and annotation.</title>
        <authorList>
            <consortium name="The Broad Institute Genomics Platform"/>
            <consortium name="The Broad Institute Genome Sequencing Center for Infectious Disease"/>
            <person name="Wu L."/>
            <person name="Ma J."/>
        </authorList>
    </citation>
    <scope>NUCLEOTIDE SEQUENCE [LARGE SCALE GENOMIC DNA]</scope>
    <source>
        <strain evidence="2">JCM 17666</strain>
    </source>
</reference>
<name>A0ABP8GCH3_9BURK</name>
<sequence>MAKSIIASAQRCVNLYMELNPKDSTFPTTHYPTPGLVRLAQSARAGWRCLYAASNGKLYGVCGTGVYVIASDWTLTELGTIASSSGPCSMVDNGNSIVLVDNTSAGYTIRLDDNLFAPITQDSFYGGNTVQYSDGFFVLPRPGTTQFYISLAFQTDFDATDFASKIGFSDKLVTVAITKRYLFLLGTLTTEVWYNAGGDLFPYARMPGAFIQHGCIAPFSVAQMDGAVYWLSQSPQGKCIIVRTEDYAAARISTHAIENEIQSYPRVDDAQAFTMQIDGHFWYVLTFPTANKTWVFDLSTSQWHEWLWLDQEGAFNRHRAACFAFAYGQPIVGDWENGNLYRLDPLAMTDDGGPVARIRSFPHMVDDDSSRVMYREFIAAFQVGTGAENQEVPVFLRWSDTAGRTWGNPIRASFGAEGDYLKSIQFQRLGMARDRVFELSWSAPVNTALNGAFVQYKSANQ</sequence>
<evidence type="ECO:0008006" key="3">
    <source>
        <dbReference type="Google" id="ProtNLM"/>
    </source>
</evidence>
<proteinExistence type="predicted"/>
<evidence type="ECO:0000313" key="2">
    <source>
        <dbReference type="Proteomes" id="UP001501671"/>
    </source>
</evidence>